<dbReference type="STRING" id="51670.SAMN04488557_0358"/>
<proteinExistence type="predicted"/>
<name>A0A1I7MUU3_9HYPH</name>
<dbReference type="Proteomes" id="UP000199423">
    <property type="component" value="Unassembled WGS sequence"/>
</dbReference>
<protein>
    <recommendedName>
        <fullName evidence="3">Coenzyme PQQ synthesis protein D (PqqD)</fullName>
    </recommendedName>
</protein>
<reference evidence="2" key="1">
    <citation type="submission" date="2016-10" db="EMBL/GenBank/DDBJ databases">
        <authorList>
            <person name="Varghese N."/>
            <person name="Submissions S."/>
        </authorList>
    </citation>
    <scope>NUCLEOTIDE SEQUENCE [LARGE SCALE GENOMIC DNA]</scope>
    <source>
        <strain evidence="2">DSM 1565</strain>
    </source>
</reference>
<dbReference type="RefSeq" id="WP_143111304.1">
    <property type="nucleotide sequence ID" value="NZ_FPCH01000001.1"/>
</dbReference>
<dbReference type="AlphaFoldDB" id="A0A1I7MUU3"/>
<sequence length="151" mass="15969">MVVAAADIGILEVSTPDCVANDFDGEIVALNLSSGVYWSLRDLAAALWRDVTSGHNPVAIADRLAQINSNLAHESHLIIANLVNAGLLRPCGTSPVALEGSETVARAEAGEIAFSVESYEDMKDLILADPVHDTEEHLGWPVIRNDNGVGA</sequence>
<gene>
    <name evidence="1" type="ORF">SAMN04488557_0358</name>
</gene>
<accession>A0A1I7MUU3</accession>
<dbReference type="OrthoDB" id="8686088at2"/>
<dbReference type="EMBL" id="FPCH01000001">
    <property type="protein sequence ID" value="SFV26168.1"/>
    <property type="molecule type" value="Genomic_DNA"/>
</dbReference>
<evidence type="ECO:0000313" key="1">
    <source>
        <dbReference type="EMBL" id="SFV26168.1"/>
    </source>
</evidence>
<organism evidence="1 2">
    <name type="scientific">Hyphomicrobium facile</name>
    <dbReference type="NCBI Taxonomy" id="51670"/>
    <lineage>
        <taxon>Bacteria</taxon>
        <taxon>Pseudomonadati</taxon>
        <taxon>Pseudomonadota</taxon>
        <taxon>Alphaproteobacteria</taxon>
        <taxon>Hyphomicrobiales</taxon>
        <taxon>Hyphomicrobiaceae</taxon>
        <taxon>Hyphomicrobium</taxon>
    </lineage>
</organism>
<evidence type="ECO:0000313" key="2">
    <source>
        <dbReference type="Proteomes" id="UP000199423"/>
    </source>
</evidence>
<keyword evidence="2" id="KW-1185">Reference proteome</keyword>
<evidence type="ECO:0008006" key="3">
    <source>
        <dbReference type="Google" id="ProtNLM"/>
    </source>
</evidence>